<name>A0AAD5WL28_PARTN</name>
<dbReference type="InterPro" id="IPR016193">
    <property type="entry name" value="Cytidine_deaminase-like"/>
</dbReference>
<dbReference type="PROSITE" id="PS51747">
    <property type="entry name" value="CYT_DCMP_DEAMINASES_2"/>
    <property type="match status" value="1"/>
</dbReference>
<comment type="caution">
    <text evidence="2">The sequence shown here is derived from an EMBL/GenBank/DDBJ whole genome shotgun (WGS) entry which is preliminary data.</text>
</comment>
<dbReference type="AlphaFoldDB" id="A0AAD5WL28"/>
<evidence type="ECO:0000313" key="2">
    <source>
        <dbReference type="EMBL" id="KAJ1373313.1"/>
    </source>
</evidence>
<dbReference type="Proteomes" id="UP001196413">
    <property type="component" value="Unassembled WGS sequence"/>
</dbReference>
<protein>
    <recommendedName>
        <fullName evidence="1">CMP/dCMP-type deaminase domain-containing protein</fullName>
    </recommendedName>
</protein>
<keyword evidence="3" id="KW-1185">Reference proteome</keyword>
<dbReference type="PANTHER" id="PTHR11079">
    <property type="entry name" value="CYTOSINE DEAMINASE FAMILY MEMBER"/>
    <property type="match status" value="1"/>
</dbReference>
<evidence type="ECO:0000313" key="3">
    <source>
        <dbReference type="Proteomes" id="UP001196413"/>
    </source>
</evidence>
<reference evidence="2" key="1">
    <citation type="submission" date="2021-06" db="EMBL/GenBank/DDBJ databases">
        <title>Parelaphostrongylus tenuis whole genome reference sequence.</title>
        <authorList>
            <person name="Garwood T.J."/>
            <person name="Larsen P.A."/>
            <person name="Fountain-Jones N.M."/>
            <person name="Garbe J.R."/>
            <person name="Macchietto M.G."/>
            <person name="Kania S.A."/>
            <person name="Gerhold R.W."/>
            <person name="Richards J.E."/>
            <person name="Wolf T.M."/>
        </authorList>
    </citation>
    <scope>NUCLEOTIDE SEQUENCE</scope>
    <source>
        <strain evidence="2">MNPRO001-30</strain>
        <tissue evidence="2">Meninges</tissue>
    </source>
</reference>
<dbReference type="GO" id="GO:0006152">
    <property type="term" value="P:purine nucleoside catabolic process"/>
    <property type="evidence" value="ECO:0007669"/>
    <property type="project" value="TreeGrafter"/>
</dbReference>
<dbReference type="Pfam" id="PF00383">
    <property type="entry name" value="dCMP_cyt_deam_1"/>
    <property type="match status" value="1"/>
</dbReference>
<proteinExistence type="predicted"/>
<sequence length="162" mass="17949">MNCDDGRHSYVEVTTPSTFQLNRTCHIYDQLWPTTSSSFKSKGLDEGLLDLLICQNQNEKHHEHMNIVVKEACDGVEQGDGGPIGAAIVRDGNVIATGHNMILVTNDPTLHAEVVAIINACKKIGTYMHRSKRIVLQTTMLLRKSHSHRINCAQASQQSTLD</sequence>
<dbReference type="SUPFAM" id="SSF53927">
    <property type="entry name" value="Cytidine deaminase-like"/>
    <property type="match status" value="1"/>
</dbReference>
<dbReference type="EMBL" id="JAHQIW010007263">
    <property type="protein sequence ID" value="KAJ1373313.1"/>
    <property type="molecule type" value="Genomic_DNA"/>
</dbReference>
<dbReference type="Gene3D" id="3.40.140.10">
    <property type="entry name" value="Cytidine Deaminase, domain 2"/>
    <property type="match status" value="1"/>
</dbReference>
<dbReference type="GO" id="GO:0047974">
    <property type="term" value="F:guanosine deaminase activity"/>
    <property type="evidence" value="ECO:0007669"/>
    <property type="project" value="TreeGrafter"/>
</dbReference>
<evidence type="ECO:0000259" key="1">
    <source>
        <dbReference type="PROSITE" id="PS51747"/>
    </source>
</evidence>
<dbReference type="InterPro" id="IPR002125">
    <property type="entry name" value="CMP_dCMP_dom"/>
</dbReference>
<dbReference type="CDD" id="cd01285">
    <property type="entry name" value="nucleoside_deaminase"/>
    <property type="match status" value="1"/>
</dbReference>
<feature type="domain" description="CMP/dCMP-type deaminase" evidence="1">
    <location>
        <begin position="59"/>
        <end position="162"/>
    </location>
</feature>
<organism evidence="2 3">
    <name type="scientific">Parelaphostrongylus tenuis</name>
    <name type="common">Meningeal worm</name>
    <dbReference type="NCBI Taxonomy" id="148309"/>
    <lineage>
        <taxon>Eukaryota</taxon>
        <taxon>Metazoa</taxon>
        <taxon>Ecdysozoa</taxon>
        <taxon>Nematoda</taxon>
        <taxon>Chromadorea</taxon>
        <taxon>Rhabditida</taxon>
        <taxon>Rhabditina</taxon>
        <taxon>Rhabditomorpha</taxon>
        <taxon>Strongyloidea</taxon>
        <taxon>Metastrongylidae</taxon>
        <taxon>Parelaphostrongylus</taxon>
    </lineage>
</organism>
<accession>A0AAD5WL28</accession>
<dbReference type="PANTHER" id="PTHR11079:SF161">
    <property type="entry name" value="CMP_DCMP-TYPE DEAMINASE DOMAIN-CONTAINING PROTEIN"/>
    <property type="match status" value="1"/>
</dbReference>
<gene>
    <name evidence="2" type="ORF">KIN20_035679</name>
</gene>